<dbReference type="OrthoDB" id="348111at2"/>
<evidence type="ECO:0000256" key="1">
    <source>
        <dbReference type="ARBA" id="ARBA00001946"/>
    </source>
</evidence>
<dbReference type="InterPro" id="IPR015813">
    <property type="entry name" value="Pyrv/PenolPyrv_kinase-like_dom"/>
</dbReference>
<dbReference type="Gene3D" id="3.20.20.60">
    <property type="entry name" value="Phosphoenolpyruvate-binding domains"/>
    <property type="match status" value="1"/>
</dbReference>
<evidence type="ECO:0000256" key="2">
    <source>
        <dbReference type="ARBA" id="ARBA00022723"/>
    </source>
</evidence>
<reference evidence="8" key="1">
    <citation type="submission" date="2016-10" db="EMBL/GenBank/DDBJ databases">
        <authorList>
            <person name="Varghese N."/>
            <person name="Submissions S."/>
        </authorList>
    </citation>
    <scope>NUCLEOTIDE SEQUENCE [LARGE SCALE GENOMIC DNA]</scope>
    <source>
        <strain evidence="8">ATCC 700689</strain>
    </source>
</reference>
<dbReference type="PANTHER" id="PTHR32308">
    <property type="entry name" value="LYASE BETA SUBUNIT, PUTATIVE (AFU_ORTHOLOGUE AFUA_4G13030)-RELATED"/>
    <property type="match status" value="1"/>
</dbReference>
<dbReference type="Proteomes" id="UP000182894">
    <property type="component" value="Unassembled WGS sequence"/>
</dbReference>
<keyword evidence="2 5" id="KW-0479">Metal-binding</keyword>
<dbReference type="EMBL" id="FNCO01000009">
    <property type="protein sequence ID" value="SDH96062.1"/>
    <property type="molecule type" value="Genomic_DNA"/>
</dbReference>
<feature type="binding site" evidence="5">
    <location>
        <position position="143"/>
    </location>
    <ligand>
        <name>Mg(2+)</name>
        <dbReference type="ChEBI" id="CHEBI:18420"/>
    </ligand>
</feature>
<evidence type="ECO:0000259" key="6">
    <source>
        <dbReference type="Pfam" id="PF03328"/>
    </source>
</evidence>
<sequence length="274" mass="28863">MPPSTVRSALFVPGSRPERFAKALAAGADAVIVDFEDAVEEPLKRQARDHLSAFLHANPQVSLWVRVNAPDHAEHVADLAFCKQHAGVTGVLLPKVESAAHVAAVWQTGKPVWPIIESAKGLLALEAIAHAPGVQRLSFGGLDLALDLNLNSGTPAAQMFLDQARMSVQLHSRGAGLLPPLDGVHPAIGDPDGLHRAIRHAYDMGYGGALCIHPKQVAVIHAALAPSADDLSWAQRVVDASQAAKGAGAFQLDGQMVDAPVLLRAQRLLALASE</sequence>
<dbReference type="SUPFAM" id="SSF51621">
    <property type="entry name" value="Phosphoenolpyruvate/pyruvate domain"/>
    <property type="match status" value="1"/>
</dbReference>
<evidence type="ECO:0000256" key="3">
    <source>
        <dbReference type="ARBA" id="ARBA00022842"/>
    </source>
</evidence>
<evidence type="ECO:0000313" key="8">
    <source>
        <dbReference type="Proteomes" id="UP000182894"/>
    </source>
</evidence>
<evidence type="ECO:0000313" key="7">
    <source>
        <dbReference type="EMBL" id="SDH96062.1"/>
    </source>
</evidence>
<feature type="binding site" evidence="4">
    <location>
        <position position="66"/>
    </location>
    <ligand>
        <name>substrate</name>
    </ligand>
</feature>
<keyword evidence="7" id="KW-0456">Lyase</keyword>
<evidence type="ECO:0000256" key="4">
    <source>
        <dbReference type="PIRSR" id="PIRSR015582-1"/>
    </source>
</evidence>
<feature type="domain" description="HpcH/HpaI aldolase/citrate lyase" evidence="6">
    <location>
        <begin position="7"/>
        <end position="214"/>
    </location>
</feature>
<dbReference type="InterPro" id="IPR040442">
    <property type="entry name" value="Pyrv_kinase-like_dom_sf"/>
</dbReference>
<dbReference type="PANTHER" id="PTHR32308:SF10">
    <property type="entry name" value="CITRATE LYASE SUBUNIT BETA"/>
    <property type="match status" value="1"/>
</dbReference>
<dbReference type="RefSeq" id="WP_074754332.1">
    <property type="nucleotide sequence ID" value="NZ_FNCO01000009.1"/>
</dbReference>
<dbReference type="AlphaFoldDB" id="A0A1G8GNV8"/>
<dbReference type="GO" id="GO:0006107">
    <property type="term" value="P:oxaloacetate metabolic process"/>
    <property type="evidence" value="ECO:0007669"/>
    <property type="project" value="TreeGrafter"/>
</dbReference>
<dbReference type="GO" id="GO:0000287">
    <property type="term" value="F:magnesium ion binding"/>
    <property type="evidence" value="ECO:0007669"/>
    <property type="project" value="TreeGrafter"/>
</dbReference>
<organism evidence="7 8">
    <name type="scientific">Pseudomonas abietaniphila</name>
    <dbReference type="NCBI Taxonomy" id="89065"/>
    <lineage>
        <taxon>Bacteria</taxon>
        <taxon>Pseudomonadati</taxon>
        <taxon>Pseudomonadota</taxon>
        <taxon>Gammaproteobacteria</taxon>
        <taxon>Pseudomonadales</taxon>
        <taxon>Pseudomonadaceae</taxon>
        <taxon>Pseudomonas</taxon>
    </lineage>
</organism>
<name>A0A1G8GNV8_9PSED</name>
<protein>
    <submittedName>
        <fullName evidence="7">(S)-citramalyl-CoA lyase</fullName>
    </submittedName>
</protein>
<dbReference type="PIRSF" id="PIRSF015582">
    <property type="entry name" value="Cit_lyase_B"/>
    <property type="match status" value="1"/>
</dbReference>
<dbReference type="GO" id="GO:0016829">
    <property type="term" value="F:lyase activity"/>
    <property type="evidence" value="ECO:0007669"/>
    <property type="project" value="UniProtKB-KW"/>
</dbReference>
<feature type="binding site" evidence="5">
    <location>
        <position position="117"/>
    </location>
    <ligand>
        <name>Mg(2+)</name>
        <dbReference type="ChEBI" id="CHEBI:18420"/>
    </ligand>
</feature>
<keyword evidence="8" id="KW-1185">Reference proteome</keyword>
<comment type="cofactor">
    <cofactor evidence="1">
        <name>Mg(2+)</name>
        <dbReference type="ChEBI" id="CHEBI:18420"/>
    </cofactor>
</comment>
<accession>A0A1G8GNV8</accession>
<dbReference type="InterPro" id="IPR011206">
    <property type="entry name" value="Citrate_lyase_beta/mcl1/mcl2"/>
</dbReference>
<gene>
    <name evidence="7" type="ORF">SAMN05216605_109204</name>
</gene>
<feature type="binding site" evidence="4">
    <location>
        <position position="117"/>
    </location>
    <ligand>
        <name>substrate</name>
    </ligand>
</feature>
<dbReference type="STRING" id="89065.SAMN05216605_109204"/>
<dbReference type="InterPro" id="IPR005000">
    <property type="entry name" value="Aldolase/citrate-lyase_domain"/>
</dbReference>
<evidence type="ECO:0000256" key="5">
    <source>
        <dbReference type="PIRSR" id="PIRSR015582-2"/>
    </source>
</evidence>
<proteinExistence type="predicted"/>
<dbReference type="Pfam" id="PF03328">
    <property type="entry name" value="HpcH_HpaI"/>
    <property type="match status" value="1"/>
</dbReference>
<keyword evidence="3 5" id="KW-0460">Magnesium</keyword>